<evidence type="ECO:0000313" key="2">
    <source>
        <dbReference type="EMBL" id="MSS83498.1"/>
    </source>
</evidence>
<organism evidence="2 3">
    <name type="scientific">Scrofimicrobium canadense</name>
    <dbReference type="NCBI Taxonomy" id="2652290"/>
    <lineage>
        <taxon>Bacteria</taxon>
        <taxon>Bacillati</taxon>
        <taxon>Actinomycetota</taxon>
        <taxon>Actinomycetes</taxon>
        <taxon>Actinomycetales</taxon>
        <taxon>Actinomycetaceae</taxon>
        <taxon>Scrofimicrobium</taxon>
    </lineage>
</organism>
<protein>
    <submittedName>
        <fullName evidence="2">PrsW family intramembrane metalloprotease</fullName>
    </submittedName>
</protein>
<keyword evidence="2" id="KW-0482">Metalloprotease</keyword>
<feature type="transmembrane region" description="Helical" evidence="1">
    <location>
        <begin position="142"/>
        <end position="163"/>
    </location>
</feature>
<keyword evidence="1" id="KW-1133">Transmembrane helix</keyword>
<evidence type="ECO:0000313" key="3">
    <source>
        <dbReference type="Proteomes" id="UP000470875"/>
    </source>
</evidence>
<dbReference type="PANTHER" id="PTHR36844:SF1">
    <property type="entry name" value="PROTEASE PRSW"/>
    <property type="match status" value="1"/>
</dbReference>
<feature type="transmembrane region" description="Helical" evidence="1">
    <location>
        <begin position="183"/>
        <end position="205"/>
    </location>
</feature>
<feature type="transmembrane region" description="Helical" evidence="1">
    <location>
        <begin position="259"/>
        <end position="278"/>
    </location>
</feature>
<dbReference type="EMBL" id="VULO01000002">
    <property type="protein sequence ID" value="MSS83498.1"/>
    <property type="molecule type" value="Genomic_DNA"/>
</dbReference>
<sequence length="444" mass="48607">MSHKCAIFGPGPFAEYFTWRGELPSQTLWNLMMKTENPNPGEKYRLGQQAHMRRAEGINTLGPAPTEEVHTQRIWLGWGIVQWVIAILAIAAFAAMVVFASGPSSIATTGTLALVALVPLVGVTLVLTWIDRWAPLSWGHKVMGLFLGAGLGGGGAIVVNSLLGTDFLLYTGDQNLTQFYSAVFVAPFSEEIFKGLAVVLVMVLAQNSLVSPLSGAALGGLVGAGFAYVENILYFVQAHAQGSAVLGLTLFARGVMSPFIHPMATSFTGLMIAWAFICRPKLWGWVWRIFVGLCAAILVHMLWNYLASVGTANWLLLYLIIEMPLLALWLGGLLIWAGKQSKRVARGLESYVVTGWVLASEVRMATNRYAGRYARKWGRRIGPPAPKMVRKFIRTIRRLGMDQEAMAAHGVRPYLVEQDNRLLADVGAIREEFVHLEALRGAAQ</sequence>
<keyword evidence="1" id="KW-0812">Transmembrane</keyword>
<feature type="transmembrane region" description="Helical" evidence="1">
    <location>
        <begin position="315"/>
        <end position="336"/>
    </location>
</feature>
<comment type="caution">
    <text evidence="2">The sequence shown here is derived from an EMBL/GenBank/DDBJ whole genome shotgun (WGS) entry which is preliminary data.</text>
</comment>
<keyword evidence="2" id="KW-0645">Protease</keyword>
<evidence type="ECO:0000256" key="1">
    <source>
        <dbReference type="SAM" id="Phobius"/>
    </source>
</evidence>
<proteinExistence type="predicted"/>
<dbReference type="Proteomes" id="UP000470875">
    <property type="component" value="Unassembled WGS sequence"/>
</dbReference>
<dbReference type="GO" id="GO:0008237">
    <property type="term" value="F:metallopeptidase activity"/>
    <property type="evidence" value="ECO:0007669"/>
    <property type="project" value="UniProtKB-KW"/>
</dbReference>
<feature type="transmembrane region" description="Helical" evidence="1">
    <location>
        <begin position="80"/>
        <end position="100"/>
    </location>
</feature>
<keyword evidence="3" id="KW-1185">Reference proteome</keyword>
<dbReference type="PANTHER" id="PTHR36844">
    <property type="entry name" value="PROTEASE PRSW"/>
    <property type="match status" value="1"/>
</dbReference>
<dbReference type="AlphaFoldDB" id="A0A6N7W5T0"/>
<feature type="transmembrane region" description="Helical" evidence="1">
    <location>
        <begin position="106"/>
        <end position="130"/>
    </location>
</feature>
<keyword evidence="2" id="KW-0378">Hydrolase</keyword>
<keyword evidence="1" id="KW-0472">Membrane</keyword>
<dbReference type="InterPro" id="IPR026898">
    <property type="entry name" value="PrsW"/>
</dbReference>
<dbReference type="Pfam" id="PF13367">
    <property type="entry name" value="PrsW-protease"/>
    <property type="match status" value="1"/>
</dbReference>
<feature type="transmembrane region" description="Helical" evidence="1">
    <location>
        <begin position="217"/>
        <end position="239"/>
    </location>
</feature>
<name>A0A6N7W5T0_9ACTO</name>
<feature type="transmembrane region" description="Helical" evidence="1">
    <location>
        <begin position="285"/>
        <end position="303"/>
    </location>
</feature>
<reference evidence="2 3" key="1">
    <citation type="submission" date="2019-08" db="EMBL/GenBank/DDBJ databases">
        <title>In-depth cultivation of the pig gut microbiome towards novel bacterial diversity and tailored functional studies.</title>
        <authorList>
            <person name="Wylensek D."/>
            <person name="Hitch T.C.A."/>
            <person name="Clavel T."/>
        </authorList>
    </citation>
    <scope>NUCLEOTIDE SEQUENCE [LARGE SCALE GENOMIC DNA]</scope>
    <source>
        <strain evidence="2 3">WB03_NA08</strain>
    </source>
</reference>
<accession>A0A6N7W5T0</accession>
<dbReference type="GO" id="GO:0006508">
    <property type="term" value="P:proteolysis"/>
    <property type="evidence" value="ECO:0007669"/>
    <property type="project" value="UniProtKB-KW"/>
</dbReference>
<gene>
    <name evidence="2" type="ORF">FYJ24_01715</name>
</gene>